<protein>
    <submittedName>
        <fullName evidence="2">DUF1330 domain-containing protein</fullName>
    </submittedName>
</protein>
<dbReference type="PANTHER" id="PTHR41521:SF4">
    <property type="entry name" value="BLR0684 PROTEIN"/>
    <property type="match status" value="1"/>
</dbReference>
<dbReference type="RefSeq" id="WP_109280515.1">
    <property type="nucleotide sequence ID" value="NZ_JBFAUK010000012.1"/>
</dbReference>
<accession>A0ABV3JZM1</accession>
<comment type="caution">
    <text evidence="2">The sequence shown here is derived from an EMBL/GenBank/DDBJ whole genome shotgun (WGS) entry which is preliminary data.</text>
</comment>
<name>A0ABV3JZM1_STRON</name>
<evidence type="ECO:0000259" key="1">
    <source>
        <dbReference type="Pfam" id="PF07045"/>
    </source>
</evidence>
<organism evidence="2 3">
    <name type="scientific">Streptomyces orinoci</name>
    <name type="common">Streptoverticillium orinoci</name>
    <dbReference type="NCBI Taxonomy" id="67339"/>
    <lineage>
        <taxon>Bacteria</taxon>
        <taxon>Bacillati</taxon>
        <taxon>Actinomycetota</taxon>
        <taxon>Actinomycetes</taxon>
        <taxon>Kitasatosporales</taxon>
        <taxon>Streptomycetaceae</taxon>
        <taxon>Streptomyces</taxon>
    </lineage>
</organism>
<dbReference type="Gene3D" id="3.30.70.100">
    <property type="match status" value="1"/>
</dbReference>
<dbReference type="SUPFAM" id="SSF54909">
    <property type="entry name" value="Dimeric alpha+beta barrel"/>
    <property type="match status" value="1"/>
</dbReference>
<feature type="domain" description="DUF1330" evidence="1">
    <location>
        <begin position="2"/>
        <end position="94"/>
    </location>
</feature>
<dbReference type="InterPro" id="IPR011008">
    <property type="entry name" value="Dimeric_a/b-barrel"/>
</dbReference>
<reference evidence="2 3" key="1">
    <citation type="submission" date="2024-06" db="EMBL/GenBank/DDBJ databases">
        <title>The Natural Products Discovery Center: Release of the First 8490 Sequenced Strains for Exploring Actinobacteria Biosynthetic Diversity.</title>
        <authorList>
            <person name="Kalkreuter E."/>
            <person name="Kautsar S.A."/>
            <person name="Yang D."/>
            <person name="Bader C.D."/>
            <person name="Teijaro C.N."/>
            <person name="Fluegel L."/>
            <person name="Davis C.M."/>
            <person name="Simpson J.R."/>
            <person name="Lauterbach L."/>
            <person name="Steele A.D."/>
            <person name="Gui C."/>
            <person name="Meng S."/>
            <person name="Li G."/>
            <person name="Viehrig K."/>
            <person name="Ye F."/>
            <person name="Su P."/>
            <person name="Kiefer A.F."/>
            <person name="Nichols A."/>
            <person name="Cepeda A.J."/>
            <person name="Yan W."/>
            <person name="Fan B."/>
            <person name="Jiang Y."/>
            <person name="Adhikari A."/>
            <person name="Zheng C.-J."/>
            <person name="Schuster L."/>
            <person name="Cowan T.M."/>
            <person name="Smanski M.J."/>
            <person name="Chevrette M.G."/>
            <person name="De Carvalho L.P.S."/>
            <person name="Shen B."/>
        </authorList>
    </citation>
    <scope>NUCLEOTIDE SEQUENCE [LARGE SCALE GENOMIC DNA]</scope>
    <source>
        <strain evidence="2 3">NPDC052347</strain>
    </source>
</reference>
<dbReference type="Pfam" id="PF07045">
    <property type="entry name" value="DUF1330"/>
    <property type="match status" value="1"/>
</dbReference>
<dbReference type="PANTHER" id="PTHR41521">
    <property type="match status" value="1"/>
</dbReference>
<dbReference type="EMBL" id="JBFAUK010000012">
    <property type="protein sequence ID" value="MEV5508113.1"/>
    <property type="molecule type" value="Genomic_DNA"/>
</dbReference>
<gene>
    <name evidence="2" type="ORF">AB0L16_16780</name>
</gene>
<evidence type="ECO:0000313" key="3">
    <source>
        <dbReference type="Proteomes" id="UP001552594"/>
    </source>
</evidence>
<proteinExistence type="predicted"/>
<keyword evidence="3" id="KW-1185">Reference proteome</keyword>
<evidence type="ECO:0000313" key="2">
    <source>
        <dbReference type="EMBL" id="MEV5508113.1"/>
    </source>
</evidence>
<dbReference type="Proteomes" id="UP001552594">
    <property type="component" value="Unassembled WGS sequence"/>
</dbReference>
<sequence length="119" mass="13276">MTAYAIAHFHRTSNHPQVIEYIDRIQATLDPFGGRFLVHGGEQYEMEGRWAAAVILEFPDLAKARAWYHSPAYQDILHLRADHTEAEIVLVEGVAPDYDPSATAAALRRAAQQDTTATT</sequence>
<dbReference type="InterPro" id="IPR010753">
    <property type="entry name" value="DUF1330"/>
</dbReference>